<dbReference type="RefSeq" id="WP_278016435.1">
    <property type="nucleotide sequence ID" value="NZ_CP121106.1"/>
</dbReference>
<feature type="domain" description="VOC" evidence="1">
    <location>
        <begin position="5"/>
        <end position="119"/>
    </location>
</feature>
<accession>A0ABY8FRU7</accession>
<protein>
    <submittedName>
        <fullName evidence="2">VOC family protein</fullName>
    </submittedName>
</protein>
<dbReference type="PROSITE" id="PS51819">
    <property type="entry name" value="VOC"/>
    <property type="match status" value="1"/>
</dbReference>
<dbReference type="EMBL" id="CP121106">
    <property type="protein sequence ID" value="WFL77743.1"/>
    <property type="molecule type" value="Genomic_DNA"/>
</dbReference>
<organism evidence="2 3">
    <name type="scientific">Altererythrobacter arenosus</name>
    <dbReference type="NCBI Taxonomy" id="3032592"/>
    <lineage>
        <taxon>Bacteria</taxon>
        <taxon>Pseudomonadati</taxon>
        <taxon>Pseudomonadota</taxon>
        <taxon>Alphaproteobacteria</taxon>
        <taxon>Sphingomonadales</taxon>
        <taxon>Erythrobacteraceae</taxon>
        <taxon>Altererythrobacter</taxon>
    </lineage>
</organism>
<dbReference type="PANTHER" id="PTHR39175:SF1">
    <property type="entry name" value="FAMILY PROTEIN, PUTATIVE (AFU_ORTHOLOGUE AFUA_3G15060)-RELATED"/>
    <property type="match status" value="1"/>
</dbReference>
<evidence type="ECO:0000259" key="1">
    <source>
        <dbReference type="PROSITE" id="PS51819"/>
    </source>
</evidence>
<dbReference type="SUPFAM" id="SSF54593">
    <property type="entry name" value="Glyoxalase/Bleomycin resistance protein/Dihydroxybiphenyl dioxygenase"/>
    <property type="match status" value="1"/>
</dbReference>
<gene>
    <name evidence="2" type="ORF">P7228_01355</name>
</gene>
<reference evidence="2 3" key="1">
    <citation type="submission" date="2023-03" db="EMBL/GenBank/DDBJ databases">
        <title>Altererythrobacter sp. CAU 1644 isolated from sand.</title>
        <authorList>
            <person name="Kim W."/>
        </authorList>
    </citation>
    <scope>NUCLEOTIDE SEQUENCE [LARGE SCALE GENOMIC DNA]</scope>
    <source>
        <strain evidence="2 3">CAU 1644</strain>
    </source>
</reference>
<dbReference type="Pfam" id="PF00903">
    <property type="entry name" value="Glyoxalase"/>
    <property type="match status" value="1"/>
</dbReference>
<dbReference type="Proteomes" id="UP001215827">
    <property type="component" value="Chromosome"/>
</dbReference>
<sequence>MAVLGIDHIQLAIPHGGEYEAREFFVDILGMTEVPKPAHLAISGGCWFTAGSAHIHCGVEQDFLPAQRAHPALLVDDLPSLVTRLEENGIPFTPGKPLDGYKRGDVADPFGNRIELMQKVELVSESAEEAEQTER</sequence>
<name>A0ABY8FRU7_9SPHN</name>
<dbReference type="Gene3D" id="3.10.180.10">
    <property type="entry name" value="2,3-Dihydroxybiphenyl 1,2-Dioxygenase, domain 1"/>
    <property type="match status" value="1"/>
</dbReference>
<proteinExistence type="predicted"/>
<evidence type="ECO:0000313" key="3">
    <source>
        <dbReference type="Proteomes" id="UP001215827"/>
    </source>
</evidence>
<dbReference type="InterPro" id="IPR004360">
    <property type="entry name" value="Glyas_Fos-R_dOase_dom"/>
</dbReference>
<keyword evidence="3" id="KW-1185">Reference proteome</keyword>
<dbReference type="InterPro" id="IPR029068">
    <property type="entry name" value="Glyas_Bleomycin-R_OHBP_Dase"/>
</dbReference>
<dbReference type="PANTHER" id="PTHR39175">
    <property type="entry name" value="FAMILY PROTEIN, PUTATIVE (AFU_ORTHOLOGUE AFUA_3G15060)-RELATED"/>
    <property type="match status" value="1"/>
</dbReference>
<dbReference type="InterPro" id="IPR037523">
    <property type="entry name" value="VOC_core"/>
</dbReference>
<evidence type="ECO:0000313" key="2">
    <source>
        <dbReference type="EMBL" id="WFL77743.1"/>
    </source>
</evidence>